<reference evidence="3" key="1">
    <citation type="journal article" date="2019" name="Int. J. Syst. Evol. Microbiol.">
        <title>The Global Catalogue of Microorganisms (GCM) 10K type strain sequencing project: providing services to taxonomists for standard genome sequencing and annotation.</title>
        <authorList>
            <consortium name="The Broad Institute Genomics Platform"/>
            <consortium name="The Broad Institute Genome Sequencing Center for Infectious Disease"/>
            <person name="Wu L."/>
            <person name="Ma J."/>
        </authorList>
    </citation>
    <scope>NUCLEOTIDE SEQUENCE [LARGE SCALE GENOMIC DNA]</scope>
    <source>
        <strain evidence="3">JCM 4376</strain>
    </source>
</reference>
<feature type="region of interest" description="Disordered" evidence="1">
    <location>
        <begin position="73"/>
        <end position="115"/>
    </location>
</feature>
<evidence type="ECO:0000313" key="2">
    <source>
        <dbReference type="EMBL" id="GGV97562.1"/>
    </source>
</evidence>
<proteinExistence type="predicted"/>
<keyword evidence="3" id="KW-1185">Reference proteome</keyword>
<sequence>METLNLSQIARRAGVTRAAVVNWRRRHPDFPGPVDGTAERPLVRAEEAEDWLRAHGKLPTGLTALSCLCGEPDRAPGPARPGPARHRRTAPHQCGRARRRHRPGSRPGTRVHPAEMSALEQKVIARGAELAARCDRENNNGE</sequence>
<accession>A0ABQ2WBW1</accession>
<evidence type="ECO:0000256" key="1">
    <source>
        <dbReference type="SAM" id="MobiDB-lite"/>
    </source>
</evidence>
<evidence type="ECO:0000313" key="3">
    <source>
        <dbReference type="Proteomes" id="UP000660675"/>
    </source>
</evidence>
<organism evidence="2 3">
    <name type="scientific">Streptomyces gelaticus</name>
    <dbReference type="NCBI Taxonomy" id="285446"/>
    <lineage>
        <taxon>Bacteria</taxon>
        <taxon>Bacillati</taxon>
        <taxon>Actinomycetota</taxon>
        <taxon>Actinomycetes</taxon>
        <taxon>Kitasatosporales</taxon>
        <taxon>Streptomycetaceae</taxon>
        <taxon>Streptomyces</taxon>
    </lineage>
</organism>
<dbReference type="EMBL" id="BMTF01000053">
    <property type="protein sequence ID" value="GGV97562.1"/>
    <property type="molecule type" value="Genomic_DNA"/>
</dbReference>
<comment type="caution">
    <text evidence="2">The sequence shown here is derived from an EMBL/GenBank/DDBJ whole genome shotgun (WGS) entry which is preliminary data.</text>
</comment>
<gene>
    <name evidence="2" type="ORF">GCM10015535_69180</name>
</gene>
<feature type="compositionally biased region" description="Basic residues" evidence="1">
    <location>
        <begin position="83"/>
        <end position="104"/>
    </location>
</feature>
<dbReference type="Proteomes" id="UP000660675">
    <property type="component" value="Unassembled WGS sequence"/>
</dbReference>
<protein>
    <submittedName>
        <fullName evidence="2">Uncharacterized protein</fullName>
    </submittedName>
</protein>
<name>A0ABQ2WBW1_9ACTN</name>